<reference evidence="1" key="1">
    <citation type="journal article" date="2015" name="Nature">
        <title>Complex archaea that bridge the gap between prokaryotes and eukaryotes.</title>
        <authorList>
            <person name="Spang A."/>
            <person name="Saw J.H."/>
            <person name="Jorgensen S.L."/>
            <person name="Zaremba-Niedzwiedzka K."/>
            <person name="Martijn J."/>
            <person name="Lind A.E."/>
            <person name="van Eijk R."/>
            <person name="Schleper C."/>
            <person name="Guy L."/>
            <person name="Ettema T.J."/>
        </authorList>
    </citation>
    <scope>NUCLEOTIDE SEQUENCE</scope>
</reference>
<gene>
    <name evidence="1" type="ORF">LCGC14_1496140</name>
</gene>
<protein>
    <submittedName>
        <fullName evidence="1">Uncharacterized protein</fullName>
    </submittedName>
</protein>
<sequence>MTNRVDTAVDRRLVLSVPLSKRMELEVDEFVYQSTWARGDAILYFRVLRVVWDKAVDELRNRRAT</sequence>
<proteinExistence type="predicted"/>
<name>A0A0F9LKZ4_9ZZZZ</name>
<comment type="caution">
    <text evidence="1">The sequence shown here is derived from an EMBL/GenBank/DDBJ whole genome shotgun (WGS) entry which is preliminary data.</text>
</comment>
<organism evidence="1">
    <name type="scientific">marine sediment metagenome</name>
    <dbReference type="NCBI Taxonomy" id="412755"/>
    <lineage>
        <taxon>unclassified sequences</taxon>
        <taxon>metagenomes</taxon>
        <taxon>ecological metagenomes</taxon>
    </lineage>
</organism>
<evidence type="ECO:0000313" key="1">
    <source>
        <dbReference type="EMBL" id="KKM64950.1"/>
    </source>
</evidence>
<dbReference type="EMBL" id="LAZR01010807">
    <property type="protein sequence ID" value="KKM64950.1"/>
    <property type="molecule type" value="Genomic_DNA"/>
</dbReference>
<accession>A0A0F9LKZ4</accession>
<dbReference type="AlphaFoldDB" id="A0A0F9LKZ4"/>